<dbReference type="EMBL" id="CP000472">
    <property type="protein sequence ID" value="ACJ28221.1"/>
    <property type="molecule type" value="Genomic_DNA"/>
</dbReference>
<name>B8CKP5_SHEPW</name>
<dbReference type="KEGG" id="swp:swp_1435"/>
<accession>B8CKP5</accession>
<dbReference type="OrthoDB" id="9791419at2"/>
<dbReference type="InterPro" id="IPR013976">
    <property type="entry name" value="HDOD"/>
</dbReference>
<proteinExistence type="predicted"/>
<dbReference type="InterPro" id="IPR052340">
    <property type="entry name" value="RNase_Y/CdgJ"/>
</dbReference>
<gene>
    <name evidence="2" type="ordered locus">swp_1435</name>
</gene>
<dbReference type="InterPro" id="IPR003018">
    <property type="entry name" value="GAF"/>
</dbReference>
<dbReference type="eggNOG" id="COG1639">
    <property type="taxonomic scope" value="Bacteria"/>
</dbReference>
<dbReference type="PROSITE" id="PS51833">
    <property type="entry name" value="HDOD"/>
    <property type="match status" value="1"/>
</dbReference>
<dbReference type="AlphaFoldDB" id="B8CKP5"/>
<dbReference type="Gene3D" id="3.30.450.40">
    <property type="match status" value="1"/>
</dbReference>
<dbReference type="InterPro" id="IPR029016">
    <property type="entry name" value="GAF-like_dom_sf"/>
</dbReference>
<dbReference type="PANTHER" id="PTHR33525:SF3">
    <property type="entry name" value="RIBONUCLEASE Y"/>
    <property type="match status" value="1"/>
</dbReference>
<evidence type="ECO:0000259" key="1">
    <source>
        <dbReference type="PROSITE" id="PS51833"/>
    </source>
</evidence>
<keyword evidence="3" id="KW-1185">Reference proteome</keyword>
<dbReference type="SUPFAM" id="SSF109604">
    <property type="entry name" value="HD-domain/PDEase-like"/>
    <property type="match status" value="1"/>
</dbReference>
<dbReference type="eggNOG" id="COG2203">
    <property type="taxonomic scope" value="Bacteria"/>
</dbReference>
<sequence length="466" mass="51252">MPALCSTVSTLEKLAKDDVSSLAILGQSVMHDNALTSRILRVANSVTYSKGITQVTTVSKAAVVLGFDAIKNICITAKLLSSLLESQGLSEDVYKRLLSLMAKSFQAAMFTRMLMHGHDEELQEEVFIASLLYHLGESAFWSTGCAETLVLDSKLNRCESSTEYDQAVREVLGTSFKQLSAGIARNWGLGSVLIKSLSQPDERTPEIRSIYLANKLSDLLSQTPPPVLELSKRLKQAANILDIEVDELKGRMIRCQKATELMADAYGAKALIDFLPDAKHLLLEHDEPAPQSVIRGSDPLEQLRCLRALTQCALNKSDFNQVLSLALQGVLQGVGVDRCAVLLLTPNRKLLQPRIVLGDGAIDMKNNFSIELGGTKNLFQESIQIKSALFVDNPHSAKWRLYMDDALRSLVSPTGFMVAPLIMDHTVIGVLYADRDSSGRRLNEEDFLGFSHFAELSNVCFSTSMK</sequence>
<dbReference type="Gene3D" id="1.10.3210.10">
    <property type="entry name" value="Hypothetical protein af1432"/>
    <property type="match status" value="1"/>
</dbReference>
<dbReference type="Pfam" id="PF08668">
    <property type="entry name" value="HDOD"/>
    <property type="match status" value="1"/>
</dbReference>
<reference evidence="2 3" key="1">
    <citation type="journal article" date="2008" name="PLoS ONE">
        <title>Environmental adaptation: genomic analysis of the piezotolerant and psychrotolerant deep-sea iron reducing bacterium Shewanella piezotolerans WP3.</title>
        <authorList>
            <person name="Wang F."/>
            <person name="Wang J."/>
            <person name="Jian H."/>
            <person name="Zhang B."/>
            <person name="Li S."/>
            <person name="Wang F."/>
            <person name="Zeng X."/>
            <person name="Gao L."/>
            <person name="Bartlett D.H."/>
            <person name="Yu J."/>
            <person name="Hu S."/>
            <person name="Xiao X."/>
        </authorList>
    </citation>
    <scope>NUCLEOTIDE SEQUENCE [LARGE SCALE GENOMIC DNA]</scope>
    <source>
        <strain evidence="3">WP3 / JCM 13877</strain>
    </source>
</reference>
<dbReference type="SUPFAM" id="SSF55781">
    <property type="entry name" value="GAF domain-like"/>
    <property type="match status" value="1"/>
</dbReference>
<dbReference type="Proteomes" id="UP000000753">
    <property type="component" value="Chromosome"/>
</dbReference>
<feature type="domain" description="HDOD" evidence="1">
    <location>
        <begin position="1"/>
        <end position="203"/>
    </location>
</feature>
<dbReference type="STRING" id="225849.swp_1435"/>
<dbReference type="HOGENOM" id="CLU_018569_1_0_6"/>
<organism evidence="2 3">
    <name type="scientific">Shewanella piezotolerans (strain WP3 / JCM 13877)</name>
    <dbReference type="NCBI Taxonomy" id="225849"/>
    <lineage>
        <taxon>Bacteria</taxon>
        <taxon>Pseudomonadati</taxon>
        <taxon>Pseudomonadota</taxon>
        <taxon>Gammaproteobacteria</taxon>
        <taxon>Alteromonadales</taxon>
        <taxon>Shewanellaceae</taxon>
        <taxon>Shewanella</taxon>
    </lineage>
</organism>
<evidence type="ECO:0000313" key="2">
    <source>
        <dbReference type="EMBL" id="ACJ28221.1"/>
    </source>
</evidence>
<dbReference type="PANTHER" id="PTHR33525">
    <property type="match status" value="1"/>
</dbReference>
<protein>
    <submittedName>
        <fullName evidence="2">GAF</fullName>
    </submittedName>
</protein>
<dbReference type="Pfam" id="PF01590">
    <property type="entry name" value="GAF"/>
    <property type="match status" value="1"/>
</dbReference>
<evidence type="ECO:0000313" key="3">
    <source>
        <dbReference type="Proteomes" id="UP000000753"/>
    </source>
</evidence>